<dbReference type="GO" id="GO:0016998">
    <property type="term" value="P:cell wall macromolecule catabolic process"/>
    <property type="evidence" value="ECO:0007669"/>
    <property type="project" value="InterPro"/>
</dbReference>
<keyword evidence="6" id="KW-1185">Reference proteome</keyword>
<evidence type="ECO:0000256" key="3">
    <source>
        <dbReference type="SAM" id="Phobius"/>
    </source>
</evidence>
<feature type="region of interest" description="Disordered" evidence="2">
    <location>
        <begin position="505"/>
        <end position="526"/>
    </location>
</feature>
<feature type="region of interest" description="Disordered" evidence="2">
    <location>
        <begin position="54"/>
        <end position="74"/>
    </location>
</feature>
<dbReference type="CDD" id="cd06414">
    <property type="entry name" value="GH25_LytC-like"/>
    <property type="match status" value="1"/>
</dbReference>
<dbReference type="Proteomes" id="UP000199315">
    <property type="component" value="Unassembled WGS sequence"/>
</dbReference>
<dbReference type="GO" id="GO:0003796">
    <property type="term" value="F:lysozyme activity"/>
    <property type="evidence" value="ECO:0007669"/>
    <property type="project" value="InterPro"/>
</dbReference>
<dbReference type="Gene3D" id="3.20.20.80">
    <property type="entry name" value="Glycosidases"/>
    <property type="match status" value="1"/>
</dbReference>
<dbReference type="InterPro" id="IPR017853">
    <property type="entry name" value="GH"/>
</dbReference>
<dbReference type="PANTHER" id="PTHR34135">
    <property type="entry name" value="LYSOZYME"/>
    <property type="match status" value="1"/>
</dbReference>
<keyword evidence="3" id="KW-0812">Transmembrane</keyword>
<reference evidence="5 6" key="1">
    <citation type="submission" date="2016-09" db="EMBL/GenBank/DDBJ databases">
        <authorList>
            <person name="Capua I."/>
            <person name="De Benedictis P."/>
            <person name="Joannis T."/>
            <person name="Lombin L.H."/>
            <person name="Cattoli G."/>
        </authorList>
    </citation>
    <scope>NUCLEOTIDE SEQUENCE [LARGE SCALE GENOMIC DNA]</scope>
    <source>
        <strain evidence="5 6">GluBS11</strain>
    </source>
</reference>
<keyword evidence="3" id="KW-0472">Membrane</keyword>
<organism evidence="5 6">
    <name type="scientific">Anaerobium acetethylicum</name>
    <dbReference type="NCBI Taxonomy" id="1619234"/>
    <lineage>
        <taxon>Bacteria</taxon>
        <taxon>Bacillati</taxon>
        <taxon>Bacillota</taxon>
        <taxon>Clostridia</taxon>
        <taxon>Lachnospirales</taxon>
        <taxon>Lachnospiraceae</taxon>
        <taxon>Anaerobium</taxon>
    </lineage>
</organism>
<dbReference type="PROSITE" id="PS51781">
    <property type="entry name" value="SH3B"/>
    <property type="match status" value="1"/>
</dbReference>
<dbReference type="GO" id="GO:0016052">
    <property type="term" value="P:carbohydrate catabolic process"/>
    <property type="evidence" value="ECO:0007669"/>
    <property type="project" value="TreeGrafter"/>
</dbReference>
<dbReference type="Pfam" id="PF01183">
    <property type="entry name" value="Glyco_hydro_25"/>
    <property type="match status" value="1"/>
</dbReference>
<dbReference type="SUPFAM" id="SSF51445">
    <property type="entry name" value="(Trans)glycosidases"/>
    <property type="match status" value="1"/>
</dbReference>
<dbReference type="PROSITE" id="PS51904">
    <property type="entry name" value="GLYCOSYL_HYDROL_F25_2"/>
    <property type="match status" value="1"/>
</dbReference>
<dbReference type="OrthoDB" id="9765879at2"/>
<dbReference type="RefSeq" id="WP_091236969.1">
    <property type="nucleotide sequence ID" value="NZ_FMKA01000053.1"/>
</dbReference>
<dbReference type="Gene3D" id="2.30.30.40">
    <property type="entry name" value="SH3 Domains"/>
    <property type="match status" value="3"/>
</dbReference>
<dbReference type="AlphaFoldDB" id="A0A1D3TYU4"/>
<proteinExistence type="inferred from homology"/>
<sequence length="598" mass="65629">MGKLRKRINEIKKYVLRNKRVVIFNLVRAVIGIAALIAVIMLVRHNFFENNDGKKAAEPEQTEQAAESEETKEAEEEISIAAEMGAMEDADDPQSQAAETDGAAVDLVVRNAYETSGRTYGIDVSKYQGTIDWAAVASSGVEFAMIRAGYRTQSTGVIYEDPCAKYNLQEAQKNGIKTGVYFFSTAVNEKEAREEAAWTANFIARYKITYPVAYNCEGFRSETSRQYTLTREERTNLAVVFLDYVQKKGYTGMFYAAKSELEGNADWDTDVLESRFKVWVSQYPGTAYEPTDKSSYSGTHSMWQYTNKGTVSGISKTVDVNVAYFGYSQEAEAKDSSAPESVEANPEVGINFKEVSETVTAKSQTNLRSVPDSADPNTVVMILNNGDTAERTGIGSNGWSRVICNGKTLYAVSSYLTADLSYKTPAASGTASVTYEPVNEQVTAKIETNLRSKAGSEYTDTIVTVLHNGEMAVRTGIGSNGWSMLEYNGQTLYALTSYLTTDLSVQSQPAETEPTPGSPETGNEEMKTKFTDVNERVTAKSMANLRSLPGAEREDTIVAQLGNGDIVTRTGISDNGWSRLDYNGQTVYAVTSYLKLAE</sequence>
<protein>
    <submittedName>
        <fullName evidence="5">Lyzozyme M1 (1,4-beta-N-acetylmuramidase), GH25 family</fullName>
    </submittedName>
</protein>
<evidence type="ECO:0000256" key="2">
    <source>
        <dbReference type="SAM" id="MobiDB-lite"/>
    </source>
</evidence>
<dbReference type="InterPro" id="IPR003646">
    <property type="entry name" value="SH3-like_bac-type"/>
</dbReference>
<evidence type="ECO:0000256" key="1">
    <source>
        <dbReference type="ARBA" id="ARBA00010646"/>
    </source>
</evidence>
<evidence type="ECO:0000259" key="4">
    <source>
        <dbReference type="PROSITE" id="PS51781"/>
    </source>
</evidence>
<evidence type="ECO:0000313" key="5">
    <source>
        <dbReference type="EMBL" id="SCP99687.1"/>
    </source>
</evidence>
<dbReference type="EMBL" id="FMKA01000053">
    <property type="protein sequence ID" value="SCP99687.1"/>
    <property type="molecule type" value="Genomic_DNA"/>
</dbReference>
<name>A0A1D3TYU4_9FIRM</name>
<feature type="domain" description="SH3b" evidence="4">
    <location>
        <begin position="532"/>
        <end position="598"/>
    </location>
</feature>
<gene>
    <name evidence="5" type="ORF">SAMN05421730_10537</name>
</gene>
<dbReference type="GO" id="GO:0009253">
    <property type="term" value="P:peptidoglycan catabolic process"/>
    <property type="evidence" value="ECO:0007669"/>
    <property type="project" value="InterPro"/>
</dbReference>
<dbReference type="SMART" id="SM00287">
    <property type="entry name" value="SH3b"/>
    <property type="match status" value="3"/>
</dbReference>
<dbReference type="InterPro" id="IPR002053">
    <property type="entry name" value="Glyco_hydro_25"/>
</dbReference>
<evidence type="ECO:0000313" key="6">
    <source>
        <dbReference type="Proteomes" id="UP000199315"/>
    </source>
</evidence>
<feature type="transmembrane region" description="Helical" evidence="3">
    <location>
        <begin position="21"/>
        <end position="43"/>
    </location>
</feature>
<dbReference type="STRING" id="1619234.SAMN05421730_10537"/>
<comment type="similarity">
    <text evidence="1">Belongs to the glycosyl hydrolase 25 family.</text>
</comment>
<accession>A0A1D3TYU4</accession>
<dbReference type="PANTHER" id="PTHR34135:SF2">
    <property type="entry name" value="LYSOZYME"/>
    <property type="match status" value="1"/>
</dbReference>
<keyword evidence="3" id="KW-1133">Transmembrane helix</keyword>